<dbReference type="EMBL" id="JAODNV010000009">
    <property type="protein sequence ID" value="MCT8990446.1"/>
    <property type="molecule type" value="Genomic_DNA"/>
</dbReference>
<feature type="region of interest" description="Disordered" evidence="1">
    <location>
        <begin position="24"/>
        <end position="47"/>
    </location>
</feature>
<keyword evidence="3" id="KW-1185">Reference proteome</keyword>
<dbReference type="RefSeq" id="WP_261515321.1">
    <property type="nucleotide sequence ID" value="NZ_JAODNV010000009.1"/>
</dbReference>
<evidence type="ECO:0000256" key="1">
    <source>
        <dbReference type="SAM" id="MobiDB-lite"/>
    </source>
</evidence>
<proteinExistence type="predicted"/>
<reference evidence="2" key="1">
    <citation type="submission" date="2022-08" db="EMBL/GenBank/DDBJ databases">
        <title>Chelativorans sichuanense sp. nov., a paraffin oil-degrading bacterium isolated from a mixture of oil-based drill cuttings and paddy soil.</title>
        <authorList>
            <person name="Yu J."/>
            <person name="Liu H."/>
            <person name="Chen Q."/>
        </authorList>
    </citation>
    <scope>NUCLEOTIDE SEQUENCE</scope>
    <source>
        <strain evidence="2">SCAU 2101</strain>
    </source>
</reference>
<accession>A0A9X2X976</accession>
<organism evidence="2 3">
    <name type="scientific">Chelativorans petroleitrophicus</name>
    <dbReference type="NCBI Taxonomy" id="2975484"/>
    <lineage>
        <taxon>Bacteria</taxon>
        <taxon>Pseudomonadati</taxon>
        <taxon>Pseudomonadota</taxon>
        <taxon>Alphaproteobacteria</taxon>
        <taxon>Hyphomicrobiales</taxon>
        <taxon>Phyllobacteriaceae</taxon>
        <taxon>Chelativorans</taxon>
    </lineage>
</organism>
<dbReference type="Proteomes" id="UP001149009">
    <property type="component" value="Unassembled WGS sequence"/>
</dbReference>
<comment type="caution">
    <text evidence="2">The sequence shown here is derived from an EMBL/GenBank/DDBJ whole genome shotgun (WGS) entry which is preliminary data.</text>
</comment>
<evidence type="ECO:0000313" key="3">
    <source>
        <dbReference type="Proteomes" id="UP001149009"/>
    </source>
</evidence>
<gene>
    <name evidence="2" type="ORF">NYR54_09105</name>
</gene>
<dbReference type="AlphaFoldDB" id="A0A9X2X976"/>
<name>A0A9X2X976_9HYPH</name>
<sequence>MARIAYLMAIDFGSGELRERTLADHNHSTNPQEPAPELSQALEKALG</sequence>
<protein>
    <submittedName>
        <fullName evidence="2">Uncharacterized protein</fullName>
    </submittedName>
</protein>
<evidence type="ECO:0000313" key="2">
    <source>
        <dbReference type="EMBL" id="MCT8990446.1"/>
    </source>
</evidence>